<keyword evidence="4 6" id="KW-1133">Transmembrane helix</keyword>
<dbReference type="Gene3D" id="1.20.1530.10">
    <property type="entry name" value="Na+/H+ antiporter like domain"/>
    <property type="match status" value="1"/>
</dbReference>
<feature type="transmembrane region" description="Helical" evidence="6">
    <location>
        <begin position="374"/>
        <end position="393"/>
    </location>
</feature>
<keyword evidence="8" id="KW-1185">Reference proteome</keyword>
<dbReference type="GO" id="GO:0005886">
    <property type="term" value="C:plasma membrane"/>
    <property type="evidence" value="ECO:0007669"/>
    <property type="project" value="UniProtKB-SubCell"/>
</dbReference>
<gene>
    <name evidence="6 7" type="primary">nhaA</name>
    <name evidence="7" type="ORF">KUV50_04215</name>
</gene>
<comment type="similarity">
    <text evidence="6">Belongs to the NhaA Na(+)/H(+) (TC 2.A.33) antiporter family.</text>
</comment>
<comment type="subcellular location">
    <subcellularLocation>
        <location evidence="1">Cell inner membrane</location>
        <topology evidence="1">Multi-pass membrane protein</topology>
    </subcellularLocation>
    <subcellularLocation>
        <location evidence="6">Cell membrane</location>
        <topology evidence="6">Multi-pass membrane protein</topology>
    </subcellularLocation>
</comment>
<name>A0A953LC29_9BACT</name>
<evidence type="ECO:0000313" key="7">
    <source>
        <dbReference type="EMBL" id="MBY5957329.1"/>
    </source>
</evidence>
<evidence type="ECO:0000256" key="1">
    <source>
        <dbReference type="ARBA" id="ARBA00004429"/>
    </source>
</evidence>
<keyword evidence="2 6" id="KW-1003">Cell membrane</keyword>
<comment type="function">
    <text evidence="6">Na(+)/H(+) antiporter that extrudes sodium in exchange for external protons.</text>
</comment>
<keyword evidence="6" id="KW-0050">Antiport</keyword>
<evidence type="ECO:0000256" key="5">
    <source>
        <dbReference type="ARBA" id="ARBA00023136"/>
    </source>
</evidence>
<evidence type="ECO:0000256" key="3">
    <source>
        <dbReference type="ARBA" id="ARBA00022692"/>
    </source>
</evidence>
<feature type="transmembrane region" description="Helical" evidence="6">
    <location>
        <begin position="20"/>
        <end position="39"/>
    </location>
</feature>
<feature type="transmembrane region" description="Helical" evidence="6">
    <location>
        <begin position="127"/>
        <end position="149"/>
    </location>
</feature>
<dbReference type="AlphaFoldDB" id="A0A953LC29"/>
<keyword evidence="5 6" id="KW-0472">Membrane</keyword>
<reference evidence="7" key="1">
    <citation type="submission" date="2021-06" db="EMBL/GenBank/DDBJ databases">
        <title>44 bacteria genomes isolated from Dapeng, Shenzhen.</title>
        <authorList>
            <person name="Zheng W."/>
            <person name="Yu S."/>
            <person name="Huang Y."/>
        </authorList>
    </citation>
    <scope>NUCLEOTIDE SEQUENCE</scope>
    <source>
        <strain evidence="7">DP5N28-2</strain>
    </source>
</reference>
<evidence type="ECO:0000313" key="8">
    <source>
        <dbReference type="Proteomes" id="UP000753961"/>
    </source>
</evidence>
<keyword evidence="6" id="KW-0915">Sodium</keyword>
<keyword evidence="3 6" id="KW-0812">Transmembrane</keyword>
<dbReference type="PANTHER" id="PTHR30341:SF0">
    <property type="entry name" value="NA(+)_H(+) ANTIPORTER NHAA"/>
    <property type="match status" value="1"/>
</dbReference>
<dbReference type="GO" id="GO:0015385">
    <property type="term" value="F:sodium:proton antiporter activity"/>
    <property type="evidence" value="ECO:0007669"/>
    <property type="project" value="UniProtKB-UniRule"/>
</dbReference>
<feature type="transmembrane region" description="Helical" evidence="6">
    <location>
        <begin position="405"/>
        <end position="425"/>
    </location>
</feature>
<dbReference type="EMBL" id="JAHVHU010000004">
    <property type="protein sequence ID" value="MBY5957329.1"/>
    <property type="molecule type" value="Genomic_DNA"/>
</dbReference>
<dbReference type="InterPro" id="IPR023171">
    <property type="entry name" value="Na/H_antiporter_dom_sf"/>
</dbReference>
<feature type="transmembrane region" description="Helical" evidence="6">
    <location>
        <begin position="333"/>
        <end position="362"/>
    </location>
</feature>
<feature type="transmembrane region" description="Helical" evidence="6">
    <location>
        <begin position="302"/>
        <end position="321"/>
    </location>
</feature>
<keyword evidence="6" id="KW-0813">Transport</keyword>
<dbReference type="InterPro" id="IPR004670">
    <property type="entry name" value="NhaA"/>
</dbReference>
<protein>
    <recommendedName>
        <fullName evidence="6">Na(+)/H(+) antiporter NhaA</fullName>
    </recommendedName>
    <alternativeName>
        <fullName evidence="6">Sodium/proton antiporter NhaA</fullName>
    </alternativeName>
</protein>
<comment type="caution">
    <text evidence="7">The sequence shown here is derived from an EMBL/GenBank/DDBJ whole genome shotgun (WGS) entry which is preliminary data.</text>
</comment>
<evidence type="ECO:0000256" key="2">
    <source>
        <dbReference type="ARBA" id="ARBA00022475"/>
    </source>
</evidence>
<dbReference type="Pfam" id="PF06965">
    <property type="entry name" value="Na_H_antiport_1"/>
    <property type="match status" value="1"/>
</dbReference>
<dbReference type="GO" id="GO:0006885">
    <property type="term" value="P:regulation of pH"/>
    <property type="evidence" value="ECO:0007669"/>
    <property type="project" value="UniProtKB-UniRule"/>
</dbReference>
<organism evidence="7 8">
    <name type="scientific">Membranihabitans marinus</name>
    <dbReference type="NCBI Taxonomy" id="1227546"/>
    <lineage>
        <taxon>Bacteria</taxon>
        <taxon>Pseudomonadati</taxon>
        <taxon>Bacteroidota</taxon>
        <taxon>Saprospiria</taxon>
        <taxon>Saprospirales</taxon>
        <taxon>Saprospiraceae</taxon>
        <taxon>Membranihabitans</taxon>
    </lineage>
</organism>
<sequence length="442" mass="49359">MIPGKKNNLFEKIIAKDASAGIVLIISAAAALMIANSSLHDQYYKFMNLEFTFGFPEMNISKSLHHWVNDGLMALFFLLVGLEIKSELKFGRLNSFRSALFPVVAATFGATFPAIIYWFLNKGTPYIHGWAIPMATDIAFVIGIISLLGSRVPSWVKVFITTIAVVDDLIAVLIIALFYTDHISLGAFGIAGICLVLLLVLNYYNVSRLTPYLAIGFVLWWAILASGVHSTIAGVILAFTLPLHREWRLERIKAFARKGLQLFEKAHDVTFDLTSAQAHFYLENTQRNMESPLKRLMRKLHVPVYFFIMPLFAFVNAGITFESGVLEHAISSTITWGVILGLFLGKQIGILFATWILLKFVFKKMPQNKETWNVLVGIALLCGIGFTMSLFITNLSFVEEEYREFAKMGILAVSLVNGVLGYVVLRRGTVTPQKIIDDEIGT</sequence>
<dbReference type="Proteomes" id="UP000753961">
    <property type="component" value="Unassembled WGS sequence"/>
</dbReference>
<comment type="catalytic activity">
    <reaction evidence="6">
        <text>Na(+)(in) + 2 H(+)(out) = Na(+)(out) + 2 H(+)(in)</text>
        <dbReference type="Rhea" id="RHEA:29251"/>
        <dbReference type="ChEBI" id="CHEBI:15378"/>
        <dbReference type="ChEBI" id="CHEBI:29101"/>
    </reaction>
</comment>
<feature type="transmembrane region" description="Helical" evidence="6">
    <location>
        <begin position="185"/>
        <end position="206"/>
    </location>
</feature>
<feature type="transmembrane region" description="Helical" evidence="6">
    <location>
        <begin position="155"/>
        <end position="178"/>
    </location>
</feature>
<dbReference type="RefSeq" id="WP_222578849.1">
    <property type="nucleotide sequence ID" value="NZ_JAHVHU010000004.1"/>
</dbReference>
<feature type="transmembrane region" description="Helical" evidence="6">
    <location>
        <begin position="99"/>
        <end position="120"/>
    </location>
</feature>
<dbReference type="PANTHER" id="PTHR30341">
    <property type="entry name" value="SODIUM ION/PROTON ANTIPORTER NHAA-RELATED"/>
    <property type="match status" value="1"/>
</dbReference>
<accession>A0A953LC29</accession>
<dbReference type="HAMAP" id="MF_01844">
    <property type="entry name" value="NhaA"/>
    <property type="match status" value="1"/>
</dbReference>
<dbReference type="NCBIfam" id="TIGR00773">
    <property type="entry name" value="NhaA"/>
    <property type="match status" value="1"/>
</dbReference>
<keyword evidence="6" id="KW-0739">Sodium transport</keyword>
<evidence type="ECO:0000256" key="6">
    <source>
        <dbReference type="HAMAP-Rule" id="MF_01844"/>
    </source>
</evidence>
<proteinExistence type="inferred from homology"/>
<keyword evidence="6" id="KW-0406">Ion transport</keyword>
<feature type="transmembrane region" description="Helical" evidence="6">
    <location>
        <begin position="218"/>
        <end position="243"/>
    </location>
</feature>
<evidence type="ECO:0000256" key="4">
    <source>
        <dbReference type="ARBA" id="ARBA00022989"/>
    </source>
</evidence>